<dbReference type="AlphaFoldDB" id="Q2CBB0"/>
<dbReference type="PROSITE" id="PS51257">
    <property type="entry name" value="PROKAR_LIPOPROTEIN"/>
    <property type="match status" value="1"/>
</dbReference>
<evidence type="ECO:0000313" key="3">
    <source>
        <dbReference type="Proteomes" id="UP000003635"/>
    </source>
</evidence>
<comment type="caution">
    <text evidence="2">The sequence shown here is derived from an EMBL/GenBank/DDBJ whole genome shotgun (WGS) entry which is preliminary data.</text>
</comment>
<evidence type="ECO:0000256" key="1">
    <source>
        <dbReference type="SAM" id="SignalP"/>
    </source>
</evidence>
<dbReference type="HOGENOM" id="CLU_1702390_0_0_5"/>
<sequence>MTHSILRTFVLLAGCTLTAGHAAAQGCMPVGGTIDASVVGGEPVNVLGSVTGDLAGATRAVVQEQTAQDDGTVSLRLVHDFVLADRGTLRTEDTATWTPVAGSPGVFHMKTEYRITGGTGRYEGASGAFTNEGIADTNAGLLTLRYSGELCPAGQPG</sequence>
<dbReference type="EMBL" id="AAOT01000040">
    <property type="protein sequence ID" value="EAR49988.1"/>
    <property type="molecule type" value="Genomic_DNA"/>
</dbReference>
<keyword evidence="1" id="KW-0732">Signal</keyword>
<proteinExistence type="predicted"/>
<feature type="chain" id="PRO_5004207089" evidence="1">
    <location>
        <begin position="25"/>
        <end position="157"/>
    </location>
</feature>
<dbReference type="eggNOG" id="ENOG5033I8D">
    <property type="taxonomic scope" value="Bacteria"/>
</dbReference>
<keyword evidence="3" id="KW-1185">Reference proteome</keyword>
<reference evidence="2 3" key="1">
    <citation type="journal article" date="2010" name="J. Bacteriol.">
        <title>Genome sequences of Oceanicola granulosus HTCC2516(T) and Oceanicola batsensis HTCC2597(TDelta).</title>
        <authorList>
            <person name="Thrash J.C."/>
            <person name="Cho J.C."/>
            <person name="Vergin K.L."/>
            <person name="Giovannoni S.J."/>
        </authorList>
    </citation>
    <scope>NUCLEOTIDE SEQUENCE [LARGE SCALE GENOMIC DNA]</scope>
    <source>
        <strain evidence="3">ATCC BAA-861 / DSM 15982 / KCTC 12143 / HTCC2516</strain>
    </source>
</reference>
<dbReference type="OrthoDB" id="9255817at2"/>
<dbReference type="Proteomes" id="UP000003635">
    <property type="component" value="Unassembled WGS sequence"/>
</dbReference>
<gene>
    <name evidence="2" type="ORF">OG2516_12071</name>
</gene>
<organism evidence="2 3">
    <name type="scientific">Oceanicola granulosus (strain ATCC BAA-861 / DSM 15982 / KCTC 12143 / HTCC2516)</name>
    <dbReference type="NCBI Taxonomy" id="314256"/>
    <lineage>
        <taxon>Bacteria</taxon>
        <taxon>Pseudomonadati</taxon>
        <taxon>Pseudomonadota</taxon>
        <taxon>Alphaproteobacteria</taxon>
        <taxon>Rhodobacterales</taxon>
        <taxon>Roseobacteraceae</taxon>
        <taxon>Oceanicola</taxon>
    </lineage>
</organism>
<feature type="signal peptide" evidence="1">
    <location>
        <begin position="1"/>
        <end position="24"/>
    </location>
</feature>
<dbReference type="RefSeq" id="WP_007255932.1">
    <property type="nucleotide sequence ID" value="NZ_CH724107.1"/>
</dbReference>
<evidence type="ECO:0000313" key="2">
    <source>
        <dbReference type="EMBL" id="EAR49988.1"/>
    </source>
</evidence>
<protein>
    <submittedName>
        <fullName evidence="2">Uncharacterized protein</fullName>
    </submittedName>
</protein>
<accession>Q2CBB0</accession>
<name>Q2CBB0_OCEGH</name>